<evidence type="ECO:0000256" key="2">
    <source>
        <dbReference type="ARBA" id="ARBA00022806"/>
    </source>
</evidence>
<comment type="caution">
    <text evidence="5">The sequence shown here is derived from an EMBL/GenBank/DDBJ whole genome shotgun (WGS) entry which is preliminary data.</text>
</comment>
<evidence type="ECO:0000256" key="1">
    <source>
        <dbReference type="ARBA" id="ARBA00022763"/>
    </source>
</evidence>
<dbReference type="InterPro" id="IPR038726">
    <property type="entry name" value="PDDEXK_AddAB-type"/>
</dbReference>
<keyword evidence="1" id="KW-0227">DNA damage</keyword>
<evidence type="ECO:0000256" key="3">
    <source>
        <dbReference type="ARBA" id="ARBA00023204"/>
    </source>
</evidence>
<protein>
    <submittedName>
        <fullName evidence="5">PD-(D/E)XK nuclease family protein</fullName>
    </submittedName>
</protein>
<dbReference type="RefSeq" id="WP_344931287.1">
    <property type="nucleotide sequence ID" value="NZ_BAAAYK010000038.1"/>
</dbReference>
<keyword evidence="2" id="KW-0378">Hydrolase</keyword>
<keyword evidence="3" id="KW-0234">DNA repair</keyword>
<keyword evidence="2" id="KW-0067">ATP-binding</keyword>
<organism evidence="5 6">
    <name type="scientific">Saccharopolyspora gregorii</name>
    <dbReference type="NCBI Taxonomy" id="33914"/>
    <lineage>
        <taxon>Bacteria</taxon>
        <taxon>Bacillati</taxon>
        <taxon>Actinomycetota</taxon>
        <taxon>Actinomycetes</taxon>
        <taxon>Pseudonocardiales</taxon>
        <taxon>Pseudonocardiaceae</taxon>
        <taxon>Saccharopolyspora</taxon>
    </lineage>
</organism>
<dbReference type="Gene3D" id="3.90.320.10">
    <property type="match status" value="1"/>
</dbReference>
<dbReference type="InterPro" id="IPR011604">
    <property type="entry name" value="PDDEXK-like_dom_sf"/>
</dbReference>
<evidence type="ECO:0000313" key="5">
    <source>
        <dbReference type="EMBL" id="GAA3365989.1"/>
    </source>
</evidence>
<sequence>MQGQLGLEGIPGKLVRVTPAKLANWEGCPRKFRMTYLDRPAPARSGARANATLGAVVHNALKAFFELPPAQRTAEKAVLLVRQCWKDDGFAGRVQAARYRERAQRWVADYVERLAPGAEPVAVERWVSASVGSIIAEGRVDRIDRRNGELVIVDYKTGRRAATDEDARESRALALYAVAARRTLRAPTGRVELHHLPSGQIGAWEHTRASLDEHVERAERLAGELQSASDSFEGGAAGPDVFPANPGGRCAWCEFRAHCPEGQQAAPAAEPWAGLAE</sequence>
<feature type="domain" description="PD-(D/E)XK endonuclease-like" evidence="4">
    <location>
        <begin position="17"/>
        <end position="260"/>
    </location>
</feature>
<proteinExistence type="predicted"/>
<dbReference type="SUPFAM" id="SSF52980">
    <property type="entry name" value="Restriction endonuclease-like"/>
    <property type="match status" value="1"/>
</dbReference>
<gene>
    <name evidence="5" type="ORF">GCM10020366_68060</name>
</gene>
<dbReference type="Pfam" id="PF12705">
    <property type="entry name" value="PDDEXK_1"/>
    <property type="match status" value="1"/>
</dbReference>
<dbReference type="InterPro" id="IPR011335">
    <property type="entry name" value="Restrct_endonuc-II-like"/>
</dbReference>
<name>A0ABP6S266_9PSEU</name>
<evidence type="ECO:0000313" key="6">
    <source>
        <dbReference type="Proteomes" id="UP001500483"/>
    </source>
</evidence>
<dbReference type="EMBL" id="BAAAYK010000038">
    <property type="protein sequence ID" value="GAA3365989.1"/>
    <property type="molecule type" value="Genomic_DNA"/>
</dbReference>
<keyword evidence="2" id="KW-0347">Helicase</keyword>
<keyword evidence="6" id="KW-1185">Reference proteome</keyword>
<reference evidence="6" key="1">
    <citation type="journal article" date="2019" name="Int. J. Syst. Evol. Microbiol.">
        <title>The Global Catalogue of Microorganisms (GCM) 10K type strain sequencing project: providing services to taxonomists for standard genome sequencing and annotation.</title>
        <authorList>
            <consortium name="The Broad Institute Genomics Platform"/>
            <consortium name="The Broad Institute Genome Sequencing Center for Infectious Disease"/>
            <person name="Wu L."/>
            <person name="Ma J."/>
        </authorList>
    </citation>
    <scope>NUCLEOTIDE SEQUENCE [LARGE SCALE GENOMIC DNA]</scope>
    <source>
        <strain evidence="6">JCM 9687</strain>
    </source>
</reference>
<accession>A0ABP6S266</accession>
<keyword evidence="2" id="KW-0547">Nucleotide-binding</keyword>
<evidence type="ECO:0000259" key="4">
    <source>
        <dbReference type="Pfam" id="PF12705"/>
    </source>
</evidence>
<dbReference type="Proteomes" id="UP001500483">
    <property type="component" value="Unassembled WGS sequence"/>
</dbReference>